<keyword evidence="3" id="KW-1185">Reference proteome</keyword>
<feature type="region of interest" description="Disordered" evidence="1">
    <location>
        <begin position="106"/>
        <end position="148"/>
    </location>
</feature>
<proteinExistence type="predicted"/>
<reference evidence="2 3" key="1">
    <citation type="journal article" date="2023" name="Arcadia Sci">
        <title>De novo assembly of a long-read Amblyomma americanum tick genome.</title>
        <authorList>
            <person name="Chou S."/>
            <person name="Poskanzer K.E."/>
            <person name="Rollins M."/>
            <person name="Thuy-Boun P.S."/>
        </authorList>
    </citation>
    <scope>NUCLEOTIDE SEQUENCE [LARGE SCALE GENOMIC DNA]</scope>
    <source>
        <strain evidence="2">F_SG_1</strain>
        <tissue evidence="2">Salivary glands</tissue>
    </source>
</reference>
<name>A0AAQ4DB00_AMBAM</name>
<gene>
    <name evidence="2" type="ORF">V5799_002731</name>
</gene>
<accession>A0AAQ4DB00</accession>
<evidence type="ECO:0000313" key="3">
    <source>
        <dbReference type="Proteomes" id="UP001321473"/>
    </source>
</evidence>
<comment type="caution">
    <text evidence="2">The sequence shown here is derived from an EMBL/GenBank/DDBJ whole genome shotgun (WGS) entry which is preliminary data.</text>
</comment>
<organism evidence="2 3">
    <name type="scientific">Amblyomma americanum</name>
    <name type="common">Lone star tick</name>
    <dbReference type="NCBI Taxonomy" id="6943"/>
    <lineage>
        <taxon>Eukaryota</taxon>
        <taxon>Metazoa</taxon>
        <taxon>Ecdysozoa</taxon>
        <taxon>Arthropoda</taxon>
        <taxon>Chelicerata</taxon>
        <taxon>Arachnida</taxon>
        <taxon>Acari</taxon>
        <taxon>Parasitiformes</taxon>
        <taxon>Ixodida</taxon>
        <taxon>Ixodoidea</taxon>
        <taxon>Ixodidae</taxon>
        <taxon>Amblyomminae</taxon>
        <taxon>Amblyomma</taxon>
    </lineage>
</organism>
<evidence type="ECO:0000313" key="2">
    <source>
        <dbReference type="EMBL" id="KAK8759640.1"/>
    </source>
</evidence>
<dbReference type="AlphaFoldDB" id="A0AAQ4DB00"/>
<sequence length="248" mass="26824">MDSKERKKEMMTKEMTARLGGGAWQACCYARRGAGAQLCGNALPPAWRESVKPKPGEVAAVAVRPSHGAVHARRGRLGVLHQLAHGAGQRLALLLRLGAVPVVRPPVPAPGANRPAEPGGGSATHRPDRRRRGSLQCAVRSSEQESARHHLQPVLLPGVRGGALHSLLLAYHVWPGSGWHLLRSRPGPHRMAQPDADQEVLQEAPHPRPGRVCSGHHLRWHRVPVAATSLATRVCYARRLPSAGRHHP</sequence>
<dbReference type="Proteomes" id="UP001321473">
    <property type="component" value="Unassembled WGS sequence"/>
</dbReference>
<protein>
    <submittedName>
        <fullName evidence="2">Uncharacterized protein</fullName>
    </submittedName>
</protein>
<evidence type="ECO:0000256" key="1">
    <source>
        <dbReference type="SAM" id="MobiDB-lite"/>
    </source>
</evidence>
<dbReference type="EMBL" id="JARKHS020032793">
    <property type="protein sequence ID" value="KAK8759640.1"/>
    <property type="molecule type" value="Genomic_DNA"/>
</dbReference>